<dbReference type="InterPro" id="IPR036663">
    <property type="entry name" value="Fumarylacetoacetase_C_sf"/>
</dbReference>
<dbReference type="GO" id="GO:0034545">
    <property type="term" value="F:fumarylpyruvate hydrolase activity"/>
    <property type="evidence" value="ECO:0007669"/>
    <property type="project" value="UniProtKB-EC"/>
</dbReference>
<protein>
    <submittedName>
        <fullName evidence="3">Fumarylpyruvate hydrolase</fullName>
        <ecNumber evidence="3">3.7.1.20</ecNumber>
    </submittedName>
</protein>
<dbReference type="InterPro" id="IPR011234">
    <property type="entry name" value="Fumarylacetoacetase-like_C"/>
</dbReference>
<comment type="caution">
    <text evidence="3">The sequence shown here is derived from an EMBL/GenBank/DDBJ whole genome shotgun (WGS) entry which is preliminary data.</text>
</comment>
<feature type="domain" description="Fumarylacetoacetase-like C-terminal" evidence="2">
    <location>
        <begin position="22"/>
        <end position="219"/>
    </location>
</feature>
<name>A0A840I3Z4_9PROT</name>
<dbReference type="PANTHER" id="PTHR11820:SF90">
    <property type="entry name" value="FLUTATHIONE S-TRANSFERASE"/>
    <property type="match status" value="1"/>
</dbReference>
<dbReference type="Pfam" id="PF01557">
    <property type="entry name" value="FAA_hydrolase"/>
    <property type="match status" value="1"/>
</dbReference>
<keyword evidence="3" id="KW-0378">Hydrolase</keyword>
<dbReference type="EMBL" id="JACHOB010000002">
    <property type="protein sequence ID" value="MBB4658983.1"/>
    <property type="molecule type" value="Genomic_DNA"/>
</dbReference>
<dbReference type="Proteomes" id="UP000563524">
    <property type="component" value="Unassembled WGS sequence"/>
</dbReference>
<keyword evidence="3" id="KW-0670">Pyruvate</keyword>
<dbReference type="EC" id="3.7.1.20" evidence="3"/>
<reference evidence="3 4" key="1">
    <citation type="submission" date="2020-08" db="EMBL/GenBank/DDBJ databases">
        <title>Genomic Encyclopedia of Type Strains, Phase IV (KMG-IV): sequencing the most valuable type-strain genomes for metagenomic binning, comparative biology and taxonomic classification.</title>
        <authorList>
            <person name="Goeker M."/>
        </authorList>
    </citation>
    <scope>NUCLEOTIDE SEQUENCE [LARGE SCALE GENOMIC DNA]</scope>
    <source>
        <strain evidence="3 4">DSM 102850</strain>
    </source>
</reference>
<dbReference type="GO" id="GO:0018773">
    <property type="term" value="F:acetylpyruvate hydrolase activity"/>
    <property type="evidence" value="ECO:0007669"/>
    <property type="project" value="TreeGrafter"/>
</dbReference>
<evidence type="ECO:0000313" key="3">
    <source>
        <dbReference type="EMBL" id="MBB4658983.1"/>
    </source>
</evidence>
<evidence type="ECO:0000259" key="2">
    <source>
        <dbReference type="Pfam" id="PF01557"/>
    </source>
</evidence>
<dbReference type="GO" id="GO:0046872">
    <property type="term" value="F:metal ion binding"/>
    <property type="evidence" value="ECO:0007669"/>
    <property type="project" value="UniProtKB-KW"/>
</dbReference>
<dbReference type="AlphaFoldDB" id="A0A840I3Z4"/>
<proteinExistence type="predicted"/>
<sequence>MFDVPIPTVPILNGGAFPVRRIFCVGKNYADHVREMGGDPQDTPPVFFTKPADAVSAAPEIRYPLATENLHFEGELVVALKAGGERLSEDEARTCLFGIAAGCDLTRRDLQAAAKKAGGPWDTAKALDDGAVLGPIAPVDEAPAEGFLRTRVNGELRQDGRLEDMIWPVPALIAKLSEYFELKAGDLVFTGTPEGVGAIGPGDAVTVEIEGCAPCAFGVVPR</sequence>
<evidence type="ECO:0000256" key="1">
    <source>
        <dbReference type="ARBA" id="ARBA00022723"/>
    </source>
</evidence>
<keyword evidence="4" id="KW-1185">Reference proteome</keyword>
<accession>A0A840I3Z4</accession>
<organism evidence="3 4">
    <name type="scientific">Parvularcula dongshanensis</name>
    <dbReference type="NCBI Taxonomy" id="1173995"/>
    <lineage>
        <taxon>Bacteria</taxon>
        <taxon>Pseudomonadati</taxon>
        <taxon>Pseudomonadota</taxon>
        <taxon>Alphaproteobacteria</taxon>
        <taxon>Parvularculales</taxon>
        <taxon>Parvularculaceae</taxon>
        <taxon>Parvularcula</taxon>
    </lineage>
</organism>
<gene>
    <name evidence="3" type="ORF">GGQ59_001497</name>
</gene>
<dbReference type="PANTHER" id="PTHR11820">
    <property type="entry name" value="ACYLPYRUVASE"/>
    <property type="match status" value="1"/>
</dbReference>
<dbReference type="Gene3D" id="3.90.850.10">
    <property type="entry name" value="Fumarylacetoacetase-like, C-terminal domain"/>
    <property type="match status" value="1"/>
</dbReference>
<evidence type="ECO:0000313" key="4">
    <source>
        <dbReference type="Proteomes" id="UP000563524"/>
    </source>
</evidence>
<dbReference type="SUPFAM" id="SSF56529">
    <property type="entry name" value="FAH"/>
    <property type="match status" value="1"/>
</dbReference>
<keyword evidence="1" id="KW-0479">Metal-binding</keyword>